<protein>
    <submittedName>
        <fullName evidence="2">Putative c2 domain containing protein</fullName>
    </submittedName>
</protein>
<feature type="domain" description="C2" evidence="1">
    <location>
        <begin position="27"/>
        <end position="159"/>
    </location>
</feature>
<accession>A0A420HAB0</accession>
<dbReference type="PANTHER" id="PTHR47800:SF5">
    <property type="entry name" value="FER-1-LIKE PROTEIN 6"/>
    <property type="match status" value="1"/>
</dbReference>
<dbReference type="GO" id="GO:0010628">
    <property type="term" value="P:positive regulation of gene expression"/>
    <property type="evidence" value="ECO:0007669"/>
    <property type="project" value="TreeGrafter"/>
</dbReference>
<dbReference type="Gene3D" id="2.60.40.150">
    <property type="entry name" value="C2 domain"/>
    <property type="match status" value="1"/>
</dbReference>
<sequence>MAYTGQFDDYLDTFRHDGQQLPKSTGNDYQLNGGFDSTPIPFAPNGYTIKFTFHKAENLPRSDLSSRLSDPYLTATLTSDLPKRHKSDPDMILRTPTIHNSLNPKWNTEWIVAGIPSTGFKLKCRIYDEDQTDHDDRLGNVTLIIDRIKSGWLGIKRNSFTIKKRTGSKRAYLLHGCTAMLDSDVRLDGFLFLSAELLGKSEKPHGRMYTIGVTSFFKHYSPLIGLLAGTKAPNTSDENGQHYVERYDFQANQFQLQGPVPAELYHRFFEFKPFVKVMFDSSGIRGRVLNKVLHHQHASIYKYSSSTEYGIVSPCSEEASMQFLRMVHFDDGWRTFTYILTLDGLLRFTETGKEFGIDLLSKHAMHSDVSIYVAFSGEFIVRRRHNHQSSYKNTGLSHAQNNEDLSHYKLIIDNESGTYRPKGDLLPLLKKFLKKNFPGLCVETRECTDEAHALFKQEQRERKKTERRHVQMVQHTDSDISFSDEETLTKRLAGKKGKRERIYATLEDPRRAIKDMLDGER</sequence>
<name>A0A420HAB0_9PEZI</name>
<comment type="caution">
    <text evidence="2">The sequence shown here is derived from an EMBL/GenBank/DDBJ whole genome shotgun (WGS) entry which is preliminary data.</text>
</comment>
<evidence type="ECO:0000313" key="3">
    <source>
        <dbReference type="Proteomes" id="UP000283383"/>
    </source>
</evidence>
<keyword evidence="3" id="KW-1185">Reference proteome</keyword>
<dbReference type="STRING" id="62708.A0A420HAB0"/>
<dbReference type="AlphaFoldDB" id="A0A420HAB0"/>
<dbReference type="InterPro" id="IPR000008">
    <property type="entry name" value="C2_dom"/>
</dbReference>
<organism evidence="2 3">
    <name type="scientific">Golovinomyces cichoracearum</name>
    <dbReference type="NCBI Taxonomy" id="62708"/>
    <lineage>
        <taxon>Eukaryota</taxon>
        <taxon>Fungi</taxon>
        <taxon>Dikarya</taxon>
        <taxon>Ascomycota</taxon>
        <taxon>Pezizomycotina</taxon>
        <taxon>Leotiomycetes</taxon>
        <taxon>Erysiphales</taxon>
        <taxon>Erysiphaceae</taxon>
        <taxon>Golovinomyces</taxon>
    </lineage>
</organism>
<evidence type="ECO:0000313" key="2">
    <source>
        <dbReference type="EMBL" id="RKF54370.1"/>
    </source>
</evidence>
<dbReference type="PROSITE" id="PS50004">
    <property type="entry name" value="C2"/>
    <property type="match status" value="1"/>
</dbReference>
<reference evidence="2 3" key="1">
    <citation type="journal article" date="2018" name="BMC Genomics">
        <title>Comparative genome analyses reveal sequence features reflecting distinct modes of host-adaptation between dicot and monocot powdery mildew.</title>
        <authorList>
            <person name="Wu Y."/>
            <person name="Ma X."/>
            <person name="Pan Z."/>
            <person name="Kale S.D."/>
            <person name="Song Y."/>
            <person name="King H."/>
            <person name="Zhang Q."/>
            <person name="Presley C."/>
            <person name="Deng X."/>
            <person name="Wei C.I."/>
            <person name="Xiao S."/>
        </authorList>
    </citation>
    <scope>NUCLEOTIDE SEQUENCE [LARGE SCALE GENOMIC DNA]</scope>
    <source>
        <strain evidence="2">UMSG3</strain>
    </source>
</reference>
<dbReference type="Pfam" id="PF00168">
    <property type="entry name" value="C2"/>
    <property type="match status" value="1"/>
</dbReference>
<evidence type="ECO:0000259" key="1">
    <source>
        <dbReference type="PROSITE" id="PS50004"/>
    </source>
</evidence>
<dbReference type="SMART" id="SM00239">
    <property type="entry name" value="C2"/>
    <property type="match status" value="1"/>
</dbReference>
<dbReference type="PANTHER" id="PTHR47800">
    <property type="entry name" value="C2 DOMAIN-CONTAINING PROTEIN"/>
    <property type="match status" value="1"/>
</dbReference>
<dbReference type="SUPFAM" id="SSF49562">
    <property type="entry name" value="C2 domain (Calcium/lipid-binding domain, CaLB)"/>
    <property type="match status" value="1"/>
</dbReference>
<dbReference type="Proteomes" id="UP000283383">
    <property type="component" value="Unassembled WGS sequence"/>
</dbReference>
<gene>
    <name evidence="2" type="ORF">GcM3_210023</name>
</gene>
<dbReference type="InterPro" id="IPR035892">
    <property type="entry name" value="C2_domain_sf"/>
</dbReference>
<dbReference type="EMBL" id="MCBQ01021013">
    <property type="protein sequence ID" value="RKF54370.1"/>
    <property type="molecule type" value="Genomic_DNA"/>
</dbReference>
<proteinExistence type="predicted"/>